<dbReference type="Proteomes" id="UP001054945">
    <property type="component" value="Unassembled WGS sequence"/>
</dbReference>
<protein>
    <submittedName>
        <fullName evidence="1">Uncharacterized protein</fullName>
    </submittedName>
</protein>
<evidence type="ECO:0000313" key="2">
    <source>
        <dbReference type="Proteomes" id="UP001054945"/>
    </source>
</evidence>
<reference evidence="1 2" key="1">
    <citation type="submission" date="2021-06" db="EMBL/GenBank/DDBJ databases">
        <title>Caerostris extrusa draft genome.</title>
        <authorList>
            <person name="Kono N."/>
            <person name="Arakawa K."/>
        </authorList>
    </citation>
    <scope>NUCLEOTIDE SEQUENCE [LARGE SCALE GENOMIC DNA]</scope>
</reference>
<dbReference type="EMBL" id="BPLR01017033">
    <property type="protein sequence ID" value="GIY88229.1"/>
    <property type="molecule type" value="Genomic_DNA"/>
</dbReference>
<accession>A0AAV4X2N3</accession>
<gene>
    <name evidence="1" type="ORF">CEXT_39191</name>
</gene>
<keyword evidence="2" id="KW-1185">Reference proteome</keyword>
<name>A0AAV4X2N3_CAEEX</name>
<sequence length="83" mass="9508">MTVGDREICRGFLQSHQTFAFTKTRFLFQYDLQALPKTKHLVLVKTRDSIDVVTQPAPNSHSLSVKNRDLALLKSDAITYRND</sequence>
<proteinExistence type="predicted"/>
<evidence type="ECO:0000313" key="1">
    <source>
        <dbReference type="EMBL" id="GIY88229.1"/>
    </source>
</evidence>
<comment type="caution">
    <text evidence="1">The sequence shown here is derived from an EMBL/GenBank/DDBJ whole genome shotgun (WGS) entry which is preliminary data.</text>
</comment>
<dbReference type="AlphaFoldDB" id="A0AAV4X2N3"/>
<organism evidence="1 2">
    <name type="scientific">Caerostris extrusa</name>
    <name type="common">Bark spider</name>
    <name type="synonym">Caerostris bankana</name>
    <dbReference type="NCBI Taxonomy" id="172846"/>
    <lineage>
        <taxon>Eukaryota</taxon>
        <taxon>Metazoa</taxon>
        <taxon>Ecdysozoa</taxon>
        <taxon>Arthropoda</taxon>
        <taxon>Chelicerata</taxon>
        <taxon>Arachnida</taxon>
        <taxon>Araneae</taxon>
        <taxon>Araneomorphae</taxon>
        <taxon>Entelegynae</taxon>
        <taxon>Araneoidea</taxon>
        <taxon>Araneidae</taxon>
        <taxon>Caerostris</taxon>
    </lineage>
</organism>